<protein>
    <recommendedName>
        <fullName evidence="2">SCD domain-containing protein</fullName>
    </recommendedName>
</protein>
<organism evidence="3">
    <name type="scientific">Graphocephala atropunctata</name>
    <dbReference type="NCBI Taxonomy" id="36148"/>
    <lineage>
        <taxon>Eukaryota</taxon>
        <taxon>Metazoa</taxon>
        <taxon>Ecdysozoa</taxon>
        <taxon>Arthropoda</taxon>
        <taxon>Hexapoda</taxon>
        <taxon>Insecta</taxon>
        <taxon>Pterygota</taxon>
        <taxon>Neoptera</taxon>
        <taxon>Paraneoptera</taxon>
        <taxon>Hemiptera</taxon>
        <taxon>Auchenorrhyncha</taxon>
        <taxon>Membracoidea</taxon>
        <taxon>Cicadellidae</taxon>
        <taxon>Cicadellinae</taxon>
        <taxon>Cicadellini</taxon>
        <taxon>Graphocephala</taxon>
    </lineage>
</organism>
<feature type="domain" description="SCD" evidence="2">
    <location>
        <begin position="243"/>
        <end position="328"/>
    </location>
</feature>
<dbReference type="InterPro" id="IPR020839">
    <property type="entry name" value="SCD"/>
</dbReference>
<dbReference type="PROSITE" id="PS51425">
    <property type="entry name" value="SCD"/>
    <property type="match status" value="1"/>
</dbReference>
<dbReference type="Pfam" id="PF21581">
    <property type="entry name" value="SCD"/>
    <property type="match status" value="1"/>
</dbReference>
<dbReference type="InterPro" id="IPR011989">
    <property type="entry name" value="ARM-like"/>
</dbReference>
<dbReference type="AlphaFoldDB" id="A0A1B6KLP4"/>
<gene>
    <name evidence="3" type="ORF">g.10317</name>
</gene>
<dbReference type="InterPro" id="IPR056396">
    <property type="entry name" value="HEAT_SCC3-SA"/>
</dbReference>
<dbReference type="GO" id="GO:0005634">
    <property type="term" value="C:nucleus"/>
    <property type="evidence" value="ECO:0007669"/>
    <property type="project" value="TreeGrafter"/>
</dbReference>
<dbReference type="GO" id="GO:0007062">
    <property type="term" value="P:sister chromatid cohesion"/>
    <property type="evidence" value="ECO:0007669"/>
    <property type="project" value="TreeGrafter"/>
</dbReference>
<accession>A0A1B6KLP4</accession>
<dbReference type="GO" id="GO:0008278">
    <property type="term" value="C:cohesin complex"/>
    <property type="evidence" value="ECO:0007669"/>
    <property type="project" value="TreeGrafter"/>
</dbReference>
<dbReference type="Pfam" id="PF24571">
    <property type="entry name" value="HEAT_SCC3-SA"/>
    <property type="match status" value="1"/>
</dbReference>
<dbReference type="GO" id="GO:0000785">
    <property type="term" value="C:chromatin"/>
    <property type="evidence" value="ECO:0007669"/>
    <property type="project" value="TreeGrafter"/>
</dbReference>
<dbReference type="InterPro" id="IPR016024">
    <property type="entry name" value="ARM-type_fold"/>
</dbReference>
<dbReference type="PANTHER" id="PTHR11199">
    <property type="entry name" value="STROMAL ANTIGEN"/>
    <property type="match status" value="1"/>
</dbReference>
<dbReference type="InterPro" id="IPR039662">
    <property type="entry name" value="Cohesin_Scc3/SA"/>
</dbReference>
<dbReference type="PANTHER" id="PTHR11199:SF0">
    <property type="entry name" value="LD34181P-RELATED"/>
    <property type="match status" value="1"/>
</dbReference>
<name>A0A1B6KLP4_9HEMI</name>
<proteinExistence type="inferred from homology"/>
<dbReference type="GO" id="GO:0003682">
    <property type="term" value="F:chromatin binding"/>
    <property type="evidence" value="ECO:0007669"/>
    <property type="project" value="TreeGrafter"/>
</dbReference>
<evidence type="ECO:0000313" key="3">
    <source>
        <dbReference type="EMBL" id="JAT12375.1"/>
    </source>
</evidence>
<sequence>MDEEEVHGNLYDIESFIFENSASTSMLDSSAWQTHSNESLNIQEDEDSLLDCSVIERDQEHDPLAPMSQQLTTSINPQRVAFDWLQKFNVDHSDGLHSLFELIFHSIGIGGLSLTYDYETIKNLNPEILDKWIKQSDFEPHIQDQQYHQNLCLFFRTILTKKLLDVQFMEPLQHVLDTMYHCHYSCARLAAVILQGEMIEESAKFLQNLREELNSYPDDRWPLPKCNQYYKMKNYVLEQSKFILQSLRDVELVVRKQSFKIFAHWLEHFPEYFVKDNNLRFVYWQLYDASTSMRILAIESCCVLLLTDNSDTDLTVFATHCLPELYKMTSDPSTQVALKAIKAISSIYRQCPRMLTGLNLQDVFILVLCNRPSVASAAALFLCDALKNRSGGKENMFLADLIEFLYTSEVTLGCNCERVFVEVIFPQAGLYLTEWSAWINLLTEDTYKHLPKLAEVACRLFVSVAQFTVTGSFTSKICPSIDEYFIPEITIDLRENPLCKNHQLEMTSAVASSMTSLWRKYKDHLQCLLPLLSLPRYFCCNGHVDFKTLCLGLILISHHCSDALEEVCITLAGIHKLMLSANEWKQQVPNLERLLFEDIIHTFPRACVETAACLNQQNGFGKHFDQLKRAYYLLKYFNLTQTTLKEAVFEMLALCNGEAYANSLMVYYVIPMALHMIEWQLKDILNFTSDQAASLRKEVFSLTTMLDKFLRAKNSSIRALAYTLLCKLLELFSPTSEFTRDMHERIKIQPDIFMSEWLNFNVHVLVPYDLTFTDARDFHITARYLEQFCSLLTSGILHISYISTILPYFLLHSKDKNYNAILERVFQELSCKPDFPFVIVESLATFNKVKGTHMAKMVAEGLCSVGLSKLIDPEATQAVSLIITCKGFLYISAGEDFSLLAALSYFVPLLSKPNASLAKSRALSVYSTHLDHPCVQEYLNSFHK</sequence>
<dbReference type="EMBL" id="GEBQ01027602">
    <property type="protein sequence ID" value="JAT12375.1"/>
    <property type="molecule type" value="Transcribed_RNA"/>
</dbReference>
<dbReference type="SUPFAM" id="SSF48371">
    <property type="entry name" value="ARM repeat"/>
    <property type="match status" value="1"/>
</dbReference>
<reference evidence="3" key="1">
    <citation type="submission" date="2015-11" db="EMBL/GenBank/DDBJ databases">
        <title>De novo transcriptome assembly of four potential Pierce s Disease insect vectors from Arizona vineyards.</title>
        <authorList>
            <person name="Tassone E.E."/>
        </authorList>
    </citation>
    <scope>NUCLEOTIDE SEQUENCE</scope>
</reference>
<comment type="similarity">
    <text evidence="1">Belongs to the SCC3 family.</text>
</comment>
<evidence type="ECO:0000259" key="2">
    <source>
        <dbReference type="PROSITE" id="PS51425"/>
    </source>
</evidence>
<evidence type="ECO:0000256" key="1">
    <source>
        <dbReference type="ARBA" id="ARBA00005486"/>
    </source>
</evidence>
<dbReference type="Gene3D" id="1.25.10.10">
    <property type="entry name" value="Leucine-rich Repeat Variant"/>
    <property type="match status" value="1"/>
</dbReference>